<evidence type="ECO:0000313" key="1">
    <source>
        <dbReference type="EMBL" id="HIU10609.1"/>
    </source>
</evidence>
<evidence type="ECO:0000313" key="2">
    <source>
        <dbReference type="Proteomes" id="UP000824124"/>
    </source>
</evidence>
<dbReference type="EMBL" id="DVMH01000026">
    <property type="protein sequence ID" value="HIU10609.1"/>
    <property type="molecule type" value="Genomic_DNA"/>
</dbReference>
<name>A0A9D1HK68_9FIRM</name>
<accession>A0A9D1HK68</accession>
<organism evidence="1 2">
    <name type="scientific">Candidatus Avidehalobacter gallistercoris</name>
    <dbReference type="NCBI Taxonomy" id="2840694"/>
    <lineage>
        <taxon>Bacteria</taxon>
        <taxon>Bacillati</taxon>
        <taxon>Bacillota</taxon>
        <taxon>Clostridia</taxon>
        <taxon>Eubacteriales</taxon>
        <taxon>Peptococcaceae</taxon>
        <taxon>Peptococcaceae incertae sedis</taxon>
        <taxon>Candidatus Avidehalobacter</taxon>
    </lineage>
</organism>
<dbReference type="InterPro" id="IPR020256">
    <property type="entry name" value="Spore_coat_CotJA"/>
</dbReference>
<dbReference type="Proteomes" id="UP000824124">
    <property type="component" value="Unassembled WGS sequence"/>
</dbReference>
<protein>
    <submittedName>
        <fullName evidence="1">Spore coat associated protein CotJA</fullName>
    </submittedName>
</protein>
<proteinExistence type="predicted"/>
<sequence length="51" mass="5630">MQTWQDTYRPETAFTNGTIFPELNLPYMIGSSTKPVPGNCSTSNCARGCSR</sequence>
<gene>
    <name evidence="1" type="ORF">IAB00_05135</name>
</gene>
<reference evidence="1" key="2">
    <citation type="journal article" date="2021" name="PeerJ">
        <title>Extensive microbial diversity within the chicken gut microbiome revealed by metagenomics and culture.</title>
        <authorList>
            <person name="Gilroy R."/>
            <person name="Ravi A."/>
            <person name="Getino M."/>
            <person name="Pursley I."/>
            <person name="Horton D.L."/>
            <person name="Alikhan N.F."/>
            <person name="Baker D."/>
            <person name="Gharbi K."/>
            <person name="Hall N."/>
            <person name="Watson M."/>
            <person name="Adriaenssens E.M."/>
            <person name="Foster-Nyarko E."/>
            <person name="Jarju S."/>
            <person name="Secka A."/>
            <person name="Antonio M."/>
            <person name="Oren A."/>
            <person name="Chaudhuri R.R."/>
            <person name="La Ragione R."/>
            <person name="Hildebrand F."/>
            <person name="Pallen M.J."/>
        </authorList>
    </citation>
    <scope>NUCLEOTIDE SEQUENCE</scope>
    <source>
        <strain evidence="1">2830</strain>
    </source>
</reference>
<dbReference type="Pfam" id="PF11007">
    <property type="entry name" value="CotJA"/>
    <property type="match status" value="1"/>
</dbReference>
<comment type="caution">
    <text evidence="1">The sequence shown here is derived from an EMBL/GenBank/DDBJ whole genome shotgun (WGS) entry which is preliminary data.</text>
</comment>
<reference evidence="1" key="1">
    <citation type="submission" date="2020-10" db="EMBL/GenBank/DDBJ databases">
        <authorList>
            <person name="Gilroy R."/>
        </authorList>
    </citation>
    <scope>NUCLEOTIDE SEQUENCE</scope>
    <source>
        <strain evidence="1">2830</strain>
    </source>
</reference>
<dbReference type="AlphaFoldDB" id="A0A9D1HK68"/>